<dbReference type="Proteomes" id="UP001215598">
    <property type="component" value="Unassembled WGS sequence"/>
</dbReference>
<accession>A0AAD7NDV2</accession>
<feature type="transmembrane region" description="Helical" evidence="1">
    <location>
        <begin position="76"/>
        <end position="98"/>
    </location>
</feature>
<feature type="transmembrane region" description="Helical" evidence="1">
    <location>
        <begin position="211"/>
        <end position="229"/>
    </location>
</feature>
<keyword evidence="1" id="KW-0472">Membrane</keyword>
<dbReference type="AlphaFoldDB" id="A0AAD7NDV2"/>
<evidence type="ECO:0000313" key="3">
    <source>
        <dbReference type="Proteomes" id="UP001215598"/>
    </source>
</evidence>
<proteinExistence type="predicted"/>
<feature type="transmembrane region" description="Helical" evidence="1">
    <location>
        <begin position="152"/>
        <end position="175"/>
    </location>
</feature>
<feature type="transmembrane region" description="Helical" evidence="1">
    <location>
        <begin position="235"/>
        <end position="255"/>
    </location>
</feature>
<comment type="caution">
    <text evidence="2">The sequence shown here is derived from an EMBL/GenBank/DDBJ whole genome shotgun (WGS) entry which is preliminary data.</text>
</comment>
<keyword evidence="3" id="KW-1185">Reference proteome</keyword>
<feature type="transmembrane region" description="Helical" evidence="1">
    <location>
        <begin position="21"/>
        <end position="41"/>
    </location>
</feature>
<reference evidence="2" key="1">
    <citation type="submission" date="2023-03" db="EMBL/GenBank/DDBJ databases">
        <title>Massive genome expansion in bonnet fungi (Mycena s.s.) driven by repeated elements and novel gene families across ecological guilds.</title>
        <authorList>
            <consortium name="Lawrence Berkeley National Laboratory"/>
            <person name="Harder C.B."/>
            <person name="Miyauchi S."/>
            <person name="Viragh M."/>
            <person name="Kuo A."/>
            <person name="Thoen E."/>
            <person name="Andreopoulos B."/>
            <person name="Lu D."/>
            <person name="Skrede I."/>
            <person name="Drula E."/>
            <person name="Henrissat B."/>
            <person name="Morin E."/>
            <person name="Kohler A."/>
            <person name="Barry K."/>
            <person name="LaButti K."/>
            <person name="Morin E."/>
            <person name="Salamov A."/>
            <person name="Lipzen A."/>
            <person name="Mereny Z."/>
            <person name="Hegedus B."/>
            <person name="Baldrian P."/>
            <person name="Stursova M."/>
            <person name="Weitz H."/>
            <person name="Taylor A."/>
            <person name="Grigoriev I.V."/>
            <person name="Nagy L.G."/>
            <person name="Martin F."/>
            <person name="Kauserud H."/>
        </authorList>
    </citation>
    <scope>NUCLEOTIDE SEQUENCE</scope>
    <source>
        <strain evidence="2">CBHHK182m</strain>
    </source>
</reference>
<organism evidence="2 3">
    <name type="scientific">Mycena metata</name>
    <dbReference type="NCBI Taxonomy" id="1033252"/>
    <lineage>
        <taxon>Eukaryota</taxon>
        <taxon>Fungi</taxon>
        <taxon>Dikarya</taxon>
        <taxon>Basidiomycota</taxon>
        <taxon>Agaricomycotina</taxon>
        <taxon>Agaricomycetes</taxon>
        <taxon>Agaricomycetidae</taxon>
        <taxon>Agaricales</taxon>
        <taxon>Marasmiineae</taxon>
        <taxon>Mycenaceae</taxon>
        <taxon>Mycena</taxon>
    </lineage>
</organism>
<keyword evidence="1" id="KW-1133">Transmembrane helix</keyword>
<feature type="transmembrane region" description="Helical" evidence="1">
    <location>
        <begin position="110"/>
        <end position="132"/>
    </location>
</feature>
<protein>
    <submittedName>
        <fullName evidence="2">Uncharacterized protein</fullName>
    </submittedName>
</protein>
<keyword evidence="1" id="KW-0812">Transmembrane</keyword>
<evidence type="ECO:0000313" key="2">
    <source>
        <dbReference type="EMBL" id="KAJ7757902.1"/>
    </source>
</evidence>
<evidence type="ECO:0000256" key="1">
    <source>
        <dbReference type="SAM" id="Phobius"/>
    </source>
</evidence>
<gene>
    <name evidence="2" type="ORF">B0H16DRAFT_1885387</name>
</gene>
<dbReference type="EMBL" id="JARKIB010000043">
    <property type="protein sequence ID" value="KAJ7757902.1"/>
    <property type="molecule type" value="Genomic_DNA"/>
</dbReference>
<name>A0AAD7NDV2_9AGAR</name>
<sequence length="341" mass="37021">MSQSAGGSEPLPPDLQKQIQVSAYVFAGSTAVFVWDILNNLRNDYSLLFRHRLNAATLAYFASRIASFVSDCNTAYIAFDIFLAIGVSGAAFLFFLRVRAIFQGERIPTIVFGCLWLAVPASSINSIISVGAVGLGDPTVCVFAPRYGTATYGLAGIVLMVYDTIVFLAISYRLISNFQAEQQTPGEQVKALFSGAELPAFPKSLFMDGQMYYMIAVAANIVTTVMAYVRVTPIYRGFLVIPNITLTSIMACRIYRHTKLGVTHRSADLTLPTLNTLGASGNTIPLRVVPFSGQHTGIVRELHPGVNDSDPTEHDESGTDIQLHLTRGKSSNYSSQSNVIP</sequence>